<dbReference type="InterPro" id="IPR015424">
    <property type="entry name" value="PyrdxlP-dep_Trfase"/>
</dbReference>
<dbReference type="SUPFAM" id="SSF53383">
    <property type="entry name" value="PLP-dependent transferases"/>
    <property type="match status" value="1"/>
</dbReference>
<keyword evidence="4 7" id="KW-0808">Transferase</keyword>
<evidence type="ECO:0000313" key="7">
    <source>
        <dbReference type="EMBL" id="KKQ25151.1"/>
    </source>
</evidence>
<name>A0A0G0JAC3_9BACT</name>
<dbReference type="Gene3D" id="3.40.640.10">
    <property type="entry name" value="Type I PLP-dependent aspartate aminotransferase-like (Major domain)"/>
    <property type="match status" value="1"/>
</dbReference>
<dbReference type="Gene3D" id="3.90.1150.10">
    <property type="entry name" value="Aspartate Aminotransferase, domain 1"/>
    <property type="match status" value="1"/>
</dbReference>
<keyword evidence="5 6" id="KW-0663">Pyridoxal phosphate</keyword>
<evidence type="ECO:0000313" key="8">
    <source>
        <dbReference type="Proteomes" id="UP000034917"/>
    </source>
</evidence>
<evidence type="ECO:0000256" key="2">
    <source>
        <dbReference type="ARBA" id="ARBA00008954"/>
    </source>
</evidence>
<organism evidence="7 8">
    <name type="scientific">Candidatus Roizmanbacteria bacterium GW2011_GWC2_37_13</name>
    <dbReference type="NCBI Taxonomy" id="1618486"/>
    <lineage>
        <taxon>Bacteria</taxon>
        <taxon>Candidatus Roizmaniibacteriota</taxon>
    </lineage>
</organism>
<sequence length="491" mass="55298">MPNPGEAVRSLFEQVQREYVDPSLRVNESWLIRNIVKHGNQILSENPRQLEKTSHPSGRYDIGVVNLERSHGPYLYTDKGLYFDASYSWMTNIVDSAKHPELQKPALLNFLGRVALEDQTPTEIVTAVQASFVDMMMGFWPEAYKVLPVSAGTLATDDAIEIAIGQVSDKLGKKPQELKGIAFEGAFHGRVGRGADGTANKRKVGHKHTDKVDHVTAPIVQFDDVGIPHDLNTRKVFEKSLAEVEEKLARDEYAYVIIEYPIQAEGGARLVNPEALKKLHDLCQKYGKVLIVDDVQMGGRSWTINKNFISPFTKEVLEYADIITFGKVFHANGTMIRDFTKLDRGFTSNWVDNNGPEKLGGTWTGHLSQMASGYAIMRTVIEKELWNNGLIQTNHILINLQEIVTRYPHLLTNARGRSDTAYLAWSFNQSEMRNLFKQLMMEKEHIIFLPAGDDSIRLAPAADMTRKEADAILFAIENQLIRMSEIAEISQ</sequence>
<evidence type="ECO:0000256" key="4">
    <source>
        <dbReference type="ARBA" id="ARBA00022679"/>
    </source>
</evidence>
<evidence type="ECO:0000256" key="5">
    <source>
        <dbReference type="ARBA" id="ARBA00022898"/>
    </source>
</evidence>
<dbReference type="PIRSF" id="PIRSF000521">
    <property type="entry name" value="Transaminase_4ab_Lys_Orn"/>
    <property type="match status" value="1"/>
</dbReference>
<dbReference type="InterPro" id="IPR015421">
    <property type="entry name" value="PyrdxlP-dep_Trfase_major"/>
</dbReference>
<dbReference type="Pfam" id="PF00202">
    <property type="entry name" value="Aminotran_3"/>
    <property type="match status" value="1"/>
</dbReference>
<dbReference type="PANTHER" id="PTHR43206">
    <property type="entry name" value="AMINOTRANSFERASE"/>
    <property type="match status" value="1"/>
</dbReference>
<protein>
    <submittedName>
        <fullName evidence="7">Putative L-lysine aminotransferase</fullName>
    </submittedName>
</protein>
<reference evidence="7 8" key="1">
    <citation type="journal article" date="2015" name="Nature">
        <title>rRNA introns, odd ribosomes, and small enigmatic genomes across a large radiation of phyla.</title>
        <authorList>
            <person name="Brown C.T."/>
            <person name="Hug L.A."/>
            <person name="Thomas B.C."/>
            <person name="Sharon I."/>
            <person name="Castelle C.J."/>
            <person name="Singh A."/>
            <person name="Wilkins M.J."/>
            <person name="Williams K.H."/>
            <person name="Banfield J.F."/>
        </authorList>
    </citation>
    <scope>NUCLEOTIDE SEQUENCE [LARGE SCALE GENOMIC DNA]</scope>
</reference>
<dbReference type="InterPro" id="IPR015422">
    <property type="entry name" value="PyrdxlP-dep_Trfase_small"/>
</dbReference>
<comment type="similarity">
    <text evidence="2 6">Belongs to the class-III pyridoxal-phosphate-dependent aminotransferase family.</text>
</comment>
<evidence type="ECO:0000256" key="1">
    <source>
        <dbReference type="ARBA" id="ARBA00001933"/>
    </source>
</evidence>
<proteinExistence type="inferred from homology"/>
<dbReference type="Proteomes" id="UP000034917">
    <property type="component" value="Unassembled WGS sequence"/>
</dbReference>
<dbReference type="AlphaFoldDB" id="A0A0G0JAC3"/>
<accession>A0A0G0JAC3</accession>
<dbReference type="PANTHER" id="PTHR43206:SF1">
    <property type="entry name" value="4-AMINOBUTYRATE AMINOTRANSFERASE, MITOCHONDRIAL"/>
    <property type="match status" value="1"/>
</dbReference>
<dbReference type="GO" id="GO:0030170">
    <property type="term" value="F:pyridoxal phosphate binding"/>
    <property type="evidence" value="ECO:0007669"/>
    <property type="project" value="InterPro"/>
</dbReference>
<dbReference type="EMBL" id="LBSV01000011">
    <property type="protein sequence ID" value="KKQ25151.1"/>
    <property type="molecule type" value="Genomic_DNA"/>
</dbReference>
<dbReference type="GO" id="GO:0008483">
    <property type="term" value="F:transaminase activity"/>
    <property type="evidence" value="ECO:0007669"/>
    <property type="project" value="UniProtKB-KW"/>
</dbReference>
<gene>
    <name evidence="7" type="ORF">US40_C0011G0036</name>
</gene>
<evidence type="ECO:0000256" key="6">
    <source>
        <dbReference type="RuleBase" id="RU003560"/>
    </source>
</evidence>
<comment type="caution">
    <text evidence="7">The sequence shown here is derived from an EMBL/GenBank/DDBJ whole genome shotgun (WGS) entry which is preliminary data.</text>
</comment>
<dbReference type="InterPro" id="IPR005814">
    <property type="entry name" value="Aminotrans_3"/>
</dbReference>
<evidence type="ECO:0000256" key="3">
    <source>
        <dbReference type="ARBA" id="ARBA00022576"/>
    </source>
</evidence>
<dbReference type="GO" id="GO:0009450">
    <property type="term" value="P:gamma-aminobutyric acid catabolic process"/>
    <property type="evidence" value="ECO:0007669"/>
    <property type="project" value="TreeGrafter"/>
</dbReference>
<comment type="cofactor">
    <cofactor evidence="1">
        <name>pyridoxal 5'-phosphate</name>
        <dbReference type="ChEBI" id="CHEBI:597326"/>
    </cofactor>
</comment>
<keyword evidence="3 7" id="KW-0032">Aminotransferase</keyword>